<dbReference type="RefSeq" id="WP_105072705.1">
    <property type="nucleotide sequence ID" value="NZ_PPGH01000014.1"/>
</dbReference>
<sequence>MLEKNVHSPVELLPTTECENPQSLDDSWWGKKAQLALESGFVGADETMRRIQKRLDLEYCAADKIEFLM</sequence>
<proteinExistence type="predicted"/>
<keyword evidence="2" id="KW-1185">Reference proteome</keyword>
<evidence type="ECO:0000313" key="2">
    <source>
        <dbReference type="Proteomes" id="UP000239936"/>
    </source>
</evidence>
<evidence type="ECO:0000313" key="1">
    <source>
        <dbReference type="EMBL" id="PQJ97297.1"/>
    </source>
</evidence>
<dbReference type="OrthoDB" id="165038at2"/>
<gene>
    <name evidence="1" type="ORF">CXB77_02710</name>
</gene>
<reference evidence="1 2" key="1">
    <citation type="submission" date="2018-01" db="EMBL/GenBank/DDBJ databases">
        <title>The complete genome sequence of Chromatium okenii LaCa, a purple sulfur bacterium with a turbulent life.</title>
        <authorList>
            <person name="Luedin S.M."/>
            <person name="Liechti N."/>
            <person name="Storelli N."/>
            <person name="Danza F."/>
            <person name="Wittwer M."/>
            <person name="Pothier J.F."/>
            <person name="Tonolla M.A."/>
        </authorList>
    </citation>
    <scope>NUCLEOTIDE SEQUENCE [LARGE SCALE GENOMIC DNA]</scope>
    <source>
        <strain evidence="1 2">LaCa</strain>
    </source>
</reference>
<dbReference type="EMBL" id="PPGH01000014">
    <property type="protein sequence ID" value="PQJ97297.1"/>
    <property type="molecule type" value="Genomic_DNA"/>
</dbReference>
<organism evidence="1 2">
    <name type="scientific">Chromatium okenii</name>
    <dbReference type="NCBI Taxonomy" id="61644"/>
    <lineage>
        <taxon>Bacteria</taxon>
        <taxon>Pseudomonadati</taxon>
        <taxon>Pseudomonadota</taxon>
        <taxon>Gammaproteobacteria</taxon>
        <taxon>Chromatiales</taxon>
        <taxon>Chromatiaceae</taxon>
        <taxon>Chromatium</taxon>
    </lineage>
</organism>
<name>A0A2S7XU78_9GAMM</name>
<comment type="caution">
    <text evidence="1">The sequence shown here is derived from an EMBL/GenBank/DDBJ whole genome shotgun (WGS) entry which is preliminary data.</text>
</comment>
<dbReference type="AlphaFoldDB" id="A0A2S7XU78"/>
<protein>
    <submittedName>
        <fullName evidence="1">Uncharacterized protein</fullName>
    </submittedName>
</protein>
<dbReference type="Proteomes" id="UP000239936">
    <property type="component" value="Unassembled WGS sequence"/>
</dbReference>
<accession>A0A2S7XU78</accession>